<feature type="compositionally biased region" description="Basic and acidic residues" evidence="5">
    <location>
        <begin position="995"/>
        <end position="1014"/>
    </location>
</feature>
<dbReference type="Proteomes" id="UP000683360">
    <property type="component" value="Unassembled WGS sequence"/>
</dbReference>
<reference evidence="8" key="1">
    <citation type="submission" date="2021-03" db="EMBL/GenBank/DDBJ databases">
        <authorList>
            <person name="Bekaert M."/>
        </authorList>
    </citation>
    <scope>NUCLEOTIDE SEQUENCE</scope>
</reference>
<evidence type="ECO:0000256" key="6">
    <source>
        <dbReference type="SAM" id="Phobius"/>
    </source>
</evidence>
<evidence type="ECO:0000259" key="7">
    <source>
        <dbReference type="Pfam" id="PF00520"/>
    </source>
</evidence>
<keyword evidence="3 6" id="KW-1133">Transmembrane helix</keyword>
<keyword evidence="4 6" id="KW-0472">Membrane</keyword>
<evidence type="ECO:0000256" key="5">
    <source>
        <dbReference type="SAM" id="MobiDB-lite"/>
    </source>
</evidence>
<feature type="transmembrane region" description="Helical" evidence="6">
    <location>
        <begin position="732"/>
        <end position="753"/>
    </location>
</feature>
<feature type="domain" description="Ion transport" evidence="7">
    <location>
        <begin position="624"/>
        <end position="845"/>
    </location>
</feature>
<dbReference type="GO" id="GO:0005261">
    <property type="term" value="F:monoatomic cation channel activity"/>
    <property type="evidence" value="ECO:0007669"/>
    <property type="project" value="TreeGrafter"/>
</dbReference>
<comment type="caution">
    <text evidence="8">The sequence shown here is derived from an EMBL/GenBank/DDBJ whole genome shotgun (WGS) entry which is preliminary data.</text>
</comment>
<dbReference type="InterPro" id="IPR005821">
    <property type="entry name" value="Ion_trans_dom"/>
</dbReference>
<evidence type="ECO:0000256" key="4">
    <source>
        <dbReference type="ARBA" id="ARBA00023136"/>
    </source>
</evidence>
<dbReference type="OrthoDB" id="9994106at2759"/>
<keyword evidence="2 6" id="KW-0812">Transmembrane</keyword>
<dbReference type="PANTHER" id="PTHR13800">
    <property type="entry name" value="TRANSIENT RECEPTOR POTENTIAL CATION CHANNEL, SUBFAMILY M, MEMBER 6"/>
    <property type="match status" value="1"/>
</dbReference>
<dbReference type="EMBL" id="CAJPWZ010003316">
    <property type="protein sequence ID" value="CAG2256787.1"/>
    <property type="molecule type" value="Genomic_DNA"/>
</dbReference>
<dbReference type="InterPro" id="IPR050927">
    <property type="entry name" value="TRPM"/>
</dbReference>
<evidence type="ECO:0000313" key="8">
    <source>
        <dbReference type="EMBL" id="CAG2256787.1"/>
    </source>
</evidence>
<feature type="transmembrane region" description="Helical" evidence="6">
    <location>
        <begin position="816"/>
        <end position="834"/>
    </location>
</feature>
<evidence type="ECO:0000256" key="1">
    <source>
        <dbReference type="ARBA" id="ARBA00004141"/>
    </source>
</evidence>
<feature type="region of interest" description="Disordered" evidence="5">
    <location>
        <begin position="995"/>
        <end position="1022"/>
    </location>
</feature>
<feature type="transmembrane region" description="Helical" evidence="6">
    <location>
        <begin position="628"/>
        <end position="649"/>
    </location>
</feature>
<accession>A0A8S3VGH3</accession>
<feature type="transmembrane region" description="Helical" evidence="6">
    <location>
        <begin position="691"/>
        <end position="711"/>
    </location>
</feature>
<evidence type="ECO:0000256" key="3">
    <source>
        <dbReference type="ARBA" id="ARBA00022989"/>
    </source>
</evidence>
<proteinExistence type="predicted"/>
<dbReference type="Pfam" id="PF00520">
    <property type="entry name" value="Ion_trans"/>
    <property type="match status" value="1"/>
</dbReference>
<gene>
    <name evidence="8" type="ORF">MEDL_68094</name>
</gene>
<evidence type="ECO:0000313" key="9">
    <source>
        <dbReference type="Proteomes" id="UP000683360"/>
    </source>
</evidence>
<feature type="transmembrane region" description="Helical" evidence="6">
    <location>
        <begin position="596"/>
        <end position="616"/>
    </location>
</feature>
<dbReference type="GO" id="GO:0005886">
    <property type="term" value="C:plasma membrane"/>
    <property type="evidence" value="ECO:0007669"/>
    <property type="project" value="TreeGrafter"/>
</dbReference>
<protein>
    <recommendedName>
        <fullName evidence="7">Ion transport domain-containing protein</fullName>
    </recommendedName>
</protein>
<keyword evidence="9" id="KW-1185">Reference proteome</keyword>
<feature type="transmembrane region" description="Helical" evidence="6">
    <location>
        <begin position="661"/>
        <end position="679"/>
    </location>
</feature>
<feature type="transmembrane region" description="Helical" evidence="6">
    <location>
        <begin position="870"/>
        <end position="890"/>
    </location>
</feature>
<evidence type="ECO:0000256" key="2">
    <source>
        <dbReference type="ARBA" id="ARBA00022692"/>
    </source>
</evidence>
<feature type="transmembrane region" description="Helical" evidence="6">
    <location>
        <begin position="549"/>
        <end position="569"/>
    </location>
</feature>
<feature type="region of interest" description="Disordered" evidence="5">
    <location>
        <begin position="362"/>
        <end position="381"/>
    </location>
</feature>
<sequence length="1022" mass="118192">MAEGIQDNPLLKNESLAELKPFHGYSVSNNYDDDDSGCYFEIDNCWITSKTEKVKVFIRRPKQKDNKTQNSALNPFLYLIFAEDDNKNKIARMKEIIDFAKKKQVPCHIVGQKVFFHIGATKTACIHETTDKNTFDELLKKGFQEFDLLEGELSDEINSFKTRAAAVIRTEFVPVIISLGRNGPTQDEVITSAKTLQIPIIHFKKRNQTNIQDLHVLWAMKGDGIGEEGITAFKTVPVTDMPLRIKTMNEKYKPSSPGSDGIEDISEIHGDIDVLSCDVIVRVCLEEIPKTEEICDDYRTALSMYLLKNGEWSIPKKCMTENFSQKALDYIYGEVFDYKCMKKVWLNQISFSKIEYPLPDHKEDQIGSRTDSKNQTSEKEPLMNSCGTYGNTLTNWESECYGLIFFALLQNQHWDGALQLLATGYVGIHHILVGCVIVEDEINKGKAEKLLKEKLKPLTDKAVSITSYIYEADKEYKPKKEKTEKHTSTDCFAEKKLNHAERLLLNHGYLRDAINTENVAYLESGPVKKILKKTFYGKEEVNRQTTLCFLALAAVHMIVLPLLMINMEARPLHWSQVRQVHIHRFFKKYKLHYMKVYIHMLGFLSLLIAYANMLLFDYRVDGITGTDYFIMLWMASFFVDETNQIIVAVIRGKWKKYSIDWWNLLDWLMIALYTTGMILKTGEGSGFQITSKLFLVVTFTALCTRLLHLTCMTEFLGRKMVINRKMIKDTSAFMIIITIIMLWYSVSFYALLYPNSDFSWKQMEKILRNGYWMLFGDLNIDATDLECTHNKTIYDRGILQRCPSDLGVYVTPYLKAFYGLLAVVLLLNLLIAMYSDTYTKVQQNANLSWLQMQIDLFEEYRIKTVFPIHLQLLALPGSILAILWFCYSFLRNKYKSRQPGTSETTDTPKIDDHPMFVRVLLYDTNYDIRSPDTDEAEKEGVFRACEDEGKIDLSDSDAITTLNRLKTIEDSLQNMREKEDTRNREVMQLLKEIAKKFHSDKKEEQSLKEKKIPEEEIQNTEF</sequence>
<comment type="subcellular location">
    <subcellularLocation>
        <location evidence="1">Membrane</location>
        <topology evidence="1">Multi-pass membrane protein</topology>
    </subcellularLocation>
</comment>
<dbReference type="AlphaFoldDB" id="A0A8S3VGH3"/>
<organism evidence="8 9">
    <name type="scientific">Mytilus edulis</name>
    <name type="common">Blue mussel</name>
    <dbReference type="NCBI Taxonomy" id="6550"/>
    <lineage>
        <taxon>Eukaryota</taxon>
        <taxon>Metazoa</taxon>
        <taxon>Spiralia</taxon>
        <taxon>Lophotrochozoa</taxon>
        <taxon>Mollusca</taxon>
        <taxon>Bivalvia</taxon>
        <taxon>Autobranchia</taxon>
        <taxon>Pteriomorphia</taxon>
        <taxon>Mytilida</taxon>
        <taxon>Mytiloidea</taxon>
        <taxon>Mytilidae</taxon>
        <taxon>Mytilinae</taxon>
        <taxon>Mytilus</taxon>
    </lineage>
</organism>
<name>A0A8S3VGH3_MYTED</name>
<dbReference type="GO" id="GO:0030001">
    <property type="term" value="P:metal ion transport"/>
    <property type="evidence" value="ECO:0007669"/>
    <property type="project" value="TreeGrafter"/>
</dbReference>
<dbReference type="PANTHER" id="PTHR13800:SF1">
    <property type="entry name" value="TRANSIENT RECEPTOR POTENTIAL CATION CHANNEL TRPM"/>
    <property type="match status" value="1"/>
</dbReference>